<accession>A0A1S8S3R9</accession>
<dbReference type="InterPro" id="IPR044946">
    <property type="entry name" value="Restrct_endonuc_typeI_TRD_sf"/>
</dbReference>
<dbReference type="PANTHER" id="PTHR30408:SF12">
    <property type="entry name" value="TYPE I RESTRICTION ENZYME MJAVIII SPECIFICITY SUBUNIT"/>
    <property type="match status" value="1"/>
</dbReference>
<comment type="caution">
    <text evidence="5">The sequence shown here is derived from an EMBL/GenBank/DDBJ whole genome shotgun (WGS) entry which is preliminary data.</text>
</comment>
<reference evidence="5 6" key="1">
    <citation type="submission" date="2016-05" db="EMBL/GenBank/DDBJ databases">
        <title>Microbial solvent formation.</title>
        <authorList>
            <person name="Poehlein A."/>
            <person name="Montoya Solano J.D."/>
            <person name="Flitsch S."/>
            <person name="Krabben P."/>
            <person name="Duerre P."/>
            <person name="Daniel R."/>
        </authorList>
    </citation>
    <scope>NUCLEOTIDE SEQUENCE [LARGE SCALE GENOMIC DNA]</scope>
    <source>
        <strain evidence="5 6">DSM 53</strain>
    </source>
</reference>
<proteinExistence type="inferred from homology"/>
<evidence type="ECO:0000256" key="3">
    <source>
        <dbReference type="ARBA" id="ARBA00023125"/>
    </source>
</evidence>
<sequence length="399" mass="45891">MSKWEIMNLNQVFEFIDGDRGKNYPRQEEFFDKEYCLFLNTGNVTKNGFDFTELKFINKEKDELLRKGKLNREDLILTTRGTVGNCAYYDENIPFPNIRINSGMVILRRKSEIINPNYFIHFIKNRRNYEKYLSGTAQPQLPIANLKKVEIPLPPIEIQKHIAETLDKVTEIINLHKKRLEELDTLIKATFYDMFGDPVSNNMSWEINRMSEITTKIGSGSTPRGGQQSYKENGISLVRSLNVHNGFFKYEQLAYIDDSQAKKLENVILEENDVLINITGASVGRSCVIPKNVLPARVNQHVSILRGIDKFVNSLYLNNLLINNSYQKKLLAVGMAGGATREAITKQQLQNLEIPLPPIELQNKFAQIVIKIEEQKKLEKQAISESENLFNSLMSKYFD</sequence>
<keyword evidence="3" id="KW-0238">DNA-binding</keyword>
<name>A0A1S8S3R9_CLOBE</name>
<organism evidence="5 6">
    <name type="scientific">Clostridium beijerinckii</name>
    <name type="common">Clostridium MP</name>
    <dbReference type="NCBI Taxonomy" id="1520"/>
    <lineage>
        <taxon>Bacteria</taxon>
        <taxon>Bacillati</taxon>
        <taxon>Bacillota</taxon>
        <taxon>Clostridia</taxon>
        <taxon>Eubacteriales</taxon>
        <taxon>Clostridiaceae</taxon>
        <taxon>Clostridium</taxon>
    </lineage>
</organism>
<evidence type="ECO:0000313" key="5">
    <source>
        <dbReference type="EMBL" id="OOM60049.1"/>
    </source>
</evidence>
<evidence type="ECO:0000256" key="2">
    <source>
        <dbReference type="ARBA" id="ARBA00022747"/>
    </source>
</evidence>
<dbReference type="GO" id="GO:0009307">
    <property type="term" value="P:DNA restriction-modification system"/>
    <property type="evidence" value="ECO:0007669"/>
    <property type="project" value="UniProtKB-KW"/>
</dbReference>
<dbReference type="SUPFAM" id="SSF116734">
    <property type="entry name" value="DNA methylase specificity domain"/>
    <property type="match status" value="2"/>
</dbReference>
<dbReference type="InterPro" id="IPR000055">
    <property type="entry name" value="Restrct_endonuc_typeI_TRD"/>
</dbReference>
<dbReference type="Proteomes" id="UP000190973">
    <property type="component" value="Unassembled WGS sequence"/>
</dbReference>
<dbReference type="Gene3D" id="3.90.220.20">
    <property type="entry name" value="DNA methylase specificity domains"/>
    <property type="match status" value="2"/>
</dbReference>
<dbReference type="RefSeq" id="WP_077839561.1">
    <property type="nucleotide sequence ID" value="NZ_JABTAE010000001.1"/>
</dbReference>
<dbReference type="EMBL" id="LZZI01000059">
    <property type="protein sequence ID" value="OOM60049.1"/>
    <property type="molecule type" value="Genomic_DNA"/>
</dbReference>
<evidence type="ECO:0000313" key="6">
    <source>
        <dbReference type="Proteomes" id="UP000190973"/>
    </source>
</evidence>
<feature type="domain" description="Type I restriction modification DNA specificity" evidence="4">
    <location>
        <begin position="205"/>
        <end position="385"/>
    </location>
</feature>
<evidence type="ECO:0000256" key="1">
    <source>
        <dbReference type="ARBA" id="ARBA00010923"/>
    </source>
</evidence>
<protein>
    <submittedName>
        <fullName evidence="5">Type-1 restriction enzyme EcoKI specificity protein</fullName>
    </submittedName>
</protein>
<dbReference type="InterPro" id="IPR052021">
    <property type="entry name" value="Type-I_RS_S_subunit"/>
</dbReference>
<comment type="similarity">
    <text evidence="1">Belongs to the type-I restriction system S methylase family.</text>
</comment>
<keyword evidence="2" id="KW-0680">Restriction system</keyword>
<dbReference type="Pfam" id="PF01420">
    <property type="entry name" value="Methylase_S"/>
    <property type="match status" value="2"/>
</dbReference>
<dbReference type="GO" id="GO:0003677">
    <property type="term" value="F:DNA binding"/>
    <property type="evidence" value="ECO:0007669"/>
    <property type="project" value="UniProtKB-KW"/>
</dbReference>
<evidence type="ECO:0000259" key="4">
    <source>
        <dbReference type="Pfam" id="PF01420"/>
    </source>
</evidence>
<dbReference type="AlphaFoldDB" id="A0A1S8S3R9"/>
<feature type="domain" description="Type I restriction modification DNA specificity" evidence="4">
    <location>
        <begin position="1"/>
        <end position="183"/>
    </location>
</feature>
<gene>
    <name evidence="5" type="primary">hsdS</name>
    <name evidence="5" type="ORF">CLBCK_31270</name>
</gene>
<dbReference type="PANTHER" id="PTHR30408">
    <property type="entry name" value="TYPE-1 RESTRICTION ENZYME ECOKI SPECIFICITY PROTEIN"/>
    <property type="match status" value="1"/>
</dbReference>